<protein>
    <submittedName>
        <fullName evidence="4">TRAP-type C4-dicarboxylate transport system substrate-binding protein</fullName>
    </submittedName>
</protein>
<reference evidence="4 5" key="1">
    <citation type="submission" date="2018-03" db="EMBL/GenBank/DDBJ databases">
        <title>Genomic Encyclopedia of Archaeal and Bacterial Type Strains, Phase II (KMG-II): from individual species to whole genera.</title>
        <authorList>
            <person name="Goeker M."/>
        </authorList>
    </citation>
    <scope>NUCLEOTIDE SEQUENCE [LARGE SCALE GENOMIC DNA]</scope>
    <source>
        <strain evidence="4 5">DSM 29318</strain>
    </source>
</reference>
<dbReference type="Proteomes" id="UP000238801">
    <property type="component" value="Unassembled WGS sequence"/>
</dbReference>
<dbReference type="Pfam" id="PF03480">
    <property type="entry name" value="DctP"/>
    <property type="match status" value="1"/>
</dbReference>
<name>A0A2T0X956_9RHOB</name>
<evidence type="ECO:0000256" key="3">
    <source>
        <dbReference type="ARBA" id="ARBA00022764"/>
    </source>
</evidence>
<comment type="caution">
    <text evidence="4">The sequence shown here is derived from an EMBL/GenBank/DDBJ whole genome shotgun (WGS) entry which is preliminary data.</text>
</comment>
<keyword evidence="5" id="KW-1185">Reference proteome</keyword>
<dbReference type="GO" id="GO:0042597">
    <property type="term" value="C:periplasmic space"/>
    <property type="evidence" value="ECO:0007669"/>
    <property type="project" value="UniProtKB-SubCell"/>
</dbReference>
<dbReference type="InterPro" id="IPR038404">
    <property type="entry name" value="TRAP_DctP_sf"/>
</dbReference>
<sequence length="405" mass="42716">MGIIKDWTAGTGSALAGAGLLAGMAGVAAAQDVTLRMKGSEDIVLSGELVEHDEESYTISSTLGPLTVERAAFDCIGEGCPDGGVEAAQDGPVVWDVSLWGSRRAFTEHVEKLAELVDERTNGEFTLNISYGGLAPSRENLDGIAAGSFEMAQFCAGYHPEKNPSITVLELPFLGIDSIEEELAVSRAIYAHPAVQDDLARWNATLLMPTPQPQYNIVGVGQPPTSLGSFRGMTIRSAGGVGRAIEALGAEAQTIPAPQVRDALADGSIQAVAFAPHAHMSFGTIDSGSWWTTNLNPGTANCPVVVNSEALEALSTSNRVALVSSVDEALEHFVENYEGATMDAWGPALDRNFIIQITLRDDILQAIGDAVAAPAAEAWIEENAARGLPARELYDLVTATIEAQR</sequence>
<evidence type="ECO:0000256" key="2">
    <source>
        <dbReference type="ARBA" id="ARBA00022729"/>
    </source>
</evidence>
<keyword evidence="3" id="KW-0574">Periplasm</keyword>
<evidence type="ECO:0000313" key="4">
    <source>
        <dbReference type="EMBL" id="PRY95459.1"/>
    </source>
</evidence>
<dbReference type="Gene3D" id="3.40.190.170">
    <property type="entry name" value="Bacterial extracellular solute-binding protein, family 7"/>
    <property type="match status" value="1"/>
</dbReference>
<keyword evidence="2" id="KW-0732">Signal</keyword>
<dbReference type="PANTHER" id="PTHR33376">
    <property type="match status" value="1"/>
</dbReference>
<dbReference type="AlphaFoldDB" id="A0A2T0X956"/>
<organism evidence="4 5">
    <name type="scientific">Hasllibacter halocynthiae</name>
    <dbReference type="NCBI Taxonomy" id="595589"/>
    <lineage>
        <taxon>Bacteria</taxon>
        <taxon>Pseudomonadati</taxon>
        <taxon>Pseudomonadota</taxon>
        <taxon>Alphaproteobacteria</taxon>
        <taxon>Rhodobacterales</taxon>
        <taxon>Roseobacteraceae</taxon>
        <taxon>Hasllibacter</taxon>
    </lineage>
</organism>
<dbReference type="PANTHER" id="PTHR33376:SF5">
    <property type="entry name" value="EXTRACYTOPLASMIC SOLUTE RECEPTOR PROTEIN"/>
    <property type="match status" value="1"/>
</dbReference>
<dbReference type="InterPro" id="IPR018389">
    <property type="entry name" value="DctP_fam"/>
</dbReference>
<dbReference type="GO" id="GO:0055085">
    <property type="term" value="P:transmembrane transport"/>
    <property type="evidence" value="ECO:0007669"/>
    <property type="project" value="InterPro"/>
</dbReference>
<dbReference type="RefSeq" id="WP_245883729.1">
    <property type="nucleotide sequence ID" value="NZ_PVTT01000001.1"/>
</dbReference>
<comment type="subcellular location">
    <subcellularLocation>
        <location evidence="1">Periplasm</location>
    </subcellularLocation>
</comment>
<accession>A0A2T0X956</accession>
<proteinExistence type="predicted"/>
<gene>
    <name evidence="4" type="ORF">BCF33_1079</name>
</gene>
<evidence type="ECO:0000313" key="5">
    <source>
        <dbReference type="Proteomes" id="UP000238801"/>
    </source>
</evidence>
<dbReference type="EMBL" id="PVTT01000001">
    <property type="protein sequence ID" value="PRY95459.1"/>
    <property type="molecule type" value="Genomic_DNA"/>
</dbReference>
<evidence type="ECO:0000256" key="1">
    <source>
        <dbReference type="ARBA" id="ARBA00004418"/>
    </source>
</evidence>